<dbReference type="InterPro" id="IPR051821">
    <property type="entry name" value="Asp/Asn_beta-hydroxylase"/>
</dbReference>
<dbReference type="Proteomes" id="UP001156703">
    <property type="component" value="Unassembled WGS sequence"/>
</dbReference>
<comment type="caution">
    <text evidence="5">The sequence shown here is derived from an EMBL/GenBank/DDBJ whole genome shotgun (WGS) entry which is preliminary data.</text>
</comment>
<dbReference type="SUPFAM" id="SSF51197">
    <property type="entry name" value="Clavaminate synthase-like"/>
    <property type="match status" value="1"/>
</dbReference>
<organism evidence="5 6">
    <name type="scientific">Sphingomonas astaxanthinifaciens DSM 22298</name>
    <dbReference type="NCBI Taxonomy" id="1123267"/>
    <lineage>
        <taxon>Bacteria</taxon>
        <taxon>Pseudomonadati</taxon>
        <taxon>Pseudomonadota</taxon>
        <taxon>Alphaproteobacteria</taxon>
        <taxon>Sphingomonadales</taxon>
        <taxon>Sphingomonadaceae</taxon>
        <taxon>Sphingomonas</taxon>
    </lineage>
</organism>
<feature type="domain" description="Aspartyl/asparaginy/proline hydroxylase" evidence="4">
    <location>
        <begin position="153"/>
        <end position="317"/>
    </location>
</feature>
<name>A0ABQ5Z9H3_9SPHN</name>
<comment type="similarity">
    <text evidence="1">Belongs to the aspartyl/asparaginyl beta-hydroxylase family.</text>
</comment>
<evidence type="ECO:0000313" key="5">
    <source>
        <dbReference type="EMBL" id="GLR48587.1"/>
    </source>
</evidence>
<dbReference type="EMBL" id="BSOO01000030">
    <property type="protein sequence ID" value="GLR48587.1"/>
    <property type="molecule type" value="Genomic_DNA"/>
</dbReference>
<dbReference type="RefSeq" id="WP_029940646.1">
    <property type="nucleotide sequence ID" value="NZ_BSOO01000030.1"/>
</dbReference>
<keyword evidence="6" id="KW-1185">Reference proteome</keyword>
<reference evidence="6" key="1">
    <citation type="journal article" date="2019" name="Int. J. Syst. Evol. Microbiol.">
        <title>The Global Catalogue of Microorganisms (GCM) 10K type strain sequencing project: providing services to taxonomists for standard genome sequencing and annotation.</title>
        <authorList>
            <consortium name="The Broad Institute Genomics Platform"/>
            <consortium name="The Broad Institute Genome Sequencing Center for Infectious Disease"/>
            <person name="Wu L."/>
            <person name="Ma J."/>
        </authorList>
    </citation>
    <scope>NUCLEOTIDE SEQUENCE [LARGE SCALE GENOMIC DNA]</scope>
    <source>
        <strain evidence="6">NBRC 102146</strain>
    </source>
</reference>
<accession>A0ABQ5Z9H3</accession>
<dbReference type="PANTHER" id="PTHR46332:SF5">
    <property type="entry name" value="ASPARTATE BETA-HYDROXYLASE DOMAIN CONTAINING 2"/>
    <property type="match status" value="1"/>
</dbReference>
<evidence type="ECO:0000256" key="3">
    <source>
        <dbReference type="ARBA" id="ARBA00023002"/>
    </source>
</evidence>
<keyword evidence="2" id="KW-0223">Dioxygenase</keyword>
<gene>
    <name evidence="5" type="ORF">GCM10007925_23050</name>
</gene>
<dbReference type="InterPro" id="IPR007803">
    <property type="entry name" value="Asp/Arg/Pro-Hydrxlase"/>
</dbReference>
<protein>
    <recommendedName>
        <fullName evidence="4">Aspartyl/asparaginy/proline hydroxylase domain-containing protein</fullName>
    </recommendedName>
</protein>
<evidence type="ECO:0000256" key="2">
    <source>
        <dbReference type="ARBA" id="ARBA00022964"/>
    </source>
</evidence>
<dbReference type="Gene3D" id="2.60.120.330">
    <property type="entry name" value="B-lactam Antibiotic, Isopenicillin N Synthase, Chain"/>
    <property type="match status" value="1"/>
</dbReference>
<sequence>MSLDALDDAGLDALIAREPGNVAALAERGHRRAEAGDHRAAVAFFKAALGAASELARSGALPATLRAPIERAQRGLQEGHLAFQRHLEDSLAAAGFPEGRRPEGFQHSLDLMLGRRQLTGTSIQQPGQYYYPGLPQRRYYEASDFAWAPAVEAAAPAIRAELEAYLAQGNAEFRPYLVSNPDRPPSNFHGLTDNPAWSTLYLWENGRANAAVAERFPATMAAMASVDLARISVRAPSILFSRLGPGATIPPHHGAINARLICHLPLIVPGGCGFRVGGETRAWHEGKLLIFDDSVLHEAWNNSAEDRIILIFDCWRPEVPADDRRAIAAMFEAIDGY</sequence>
<evidence type="ECO:0000256" key="1">
    <source>
        <dbReference type="ARBA" id="ARBA00007730"/>
    </source>
</evidence>
<keyword evidence="3" id="KW-0560">Oxidoreductase</keyword>
<evidence type="ECO:0000313" key="6">
    <source>
        <dbReference type="Proteomes" id="UP001156703"/>
    </source>
</evidence>
<dbReference type="Pfam" id="PF05118">
    <property type="entry name" value="Asp_Arg_Hydrox"/>
    <property type="match status" value="1"/>
</dbReference>
<evidence type="ECO:0000259" key="4">
    <source>
        <dbReference type="Pfam" id="PF05118"/>
    </source>
</evidence>
<dbReference type="InterPro" id="IPR027443">
    <property type="entry name" value="IPNS-like_sf"/>
</dbReference>
<proteinExistence type="inferred from homology"/>
<dbReference type="PANTHER" id="PTHR46332">
    <property type="entry name" value="ASPARTATE BETA-HYDROXYLASE DOMAIN-CONTAINING PROTEIN 2"/>
    <property type="match status" value="1"/>
</dbReference>